<evidence type="ECO:0000313" key="14">
    <source>
        <dbReference type="EMBL" id="GAX88214.1"/>
    </source>
</evidence>
<dbReference type="EC" id="6.1.1.15" evidence="12"/>
<dbReference type="InterPro" id="IPR007214">
    <property type="entry name" value="YbaK/aa-tRNA-synth-assoc-dom"/>
</dbReference>
<dbReference type="Pfam" id="PF04073">
    <property type="entry name" value="tRNA_edit"/>
    <property type="match status" value="1"/>
</dbReference>
<dbReference type="Pfam" id="PF03129">
    <property type="entry name" value="HGTP_anticodon"/>
    <property type="match status" value="1"/>
</dbReference>
<evidence type="ECO:0000256" key="10">
    <source>
        <dbReference type="ARBA" id="ARBA00053664"/>
    </source>
</evidence>
<dbReference type="InterPro" id="IPR006195">
    <property type="entry name" value="aa-tRNA-synth_II"/>
</dbReference>
<dbReference type="InterPro" id="IPR004154">
    <property type="entry name" value="Anticodon-bd"/>
</dbReference>
<dbReference type="InterPro" id="IPR002314">
    <property type="entry name" value="aa-tRNA-synt_IIb"/>
</dbReference>
<dbReference type="CDD" id="cd00779">
    <property type="entry name" value="ProRS_core_prok"/>
    <property type="match status" value="1"/>
</dbReference>
<dbReference type="Pfam" id="PF00587">
    <property type="entry name" value="tRNA-synt_2b"/>
    <property type="match status" value="1"/>
</dbReference>
<keyword evidence="15" id="KW-1185">Reference proteome</keyword>
<keyword evidence="5 12" id="KW-0547">Nucleotide-binding</keyword>
<comment type="caution">
    <text evidence="14">The sequence shown here is derived from an EMBL/GenBank/DDBJ whole genome shotgun (WGS) entry which is preliminary data.</text>
</comment>
<comment type="function">
    <text evidence="10 12">Catalyzes the attachment of proline to tRNA(Pro) in a two-step reaction: proline is first activated by ATP to form Pro-AMP and then transferred to the acceptor end of tRNA(Pro). As ProRS can inadvertently accommodate and process non-cognate amino acids such as alanine and cysteine, to avoid such errors it has two additional distinct editing activities against alanine. One activity is designated as 'pretransfer' editing and involves the tRNA(Pro)-independent hydrolysis of activated Ala-AMP. The other activity is designated 'posttransfer' editing and involves deacylation of mischarged Ala-tRNA(Pro). The misacylated Cys-tRNA(Pro) is not edited by ProRS.</text>
</comment>
<evidence type="ECO:0000256" key="9">
    <source>
        <dbReference type="ARBA" id="ARBA00047671"/>
    </source>
</evidence>
<dbReference type="SUPFAM" id="SSF55826">
    <property type="entry name" value="YbaK/ProRS associated domain"/>
    <property type="match status" value="1"/>
</dbReference>
<dbReference type="InterPro" id="IPR004500">
    <property type="entry name" value="Pro-tRNA-synth_IIa_bac-type"/>
</dbReference>
<keyword evidence="4 12" id="KW-0436">Ligase</keyword>
<dbReference type="CDD" id="cd00861">
    <property type="entry name" value="ProRS_anticodon_short"/>
    <property type="match status" value="1"/>
</dbReference>
<dbReference type="PRINTS" id="PR01046">
    <property type="entry name" value="TRNASYNTHPRO"/>
</dbReference>
<evidence type="ECO:0000256" key="2">
    <source>
        <dbReference type="ARBA" id="ARBA00011738"/>
    </source>
</evidence>
<dbReference type="SUPFAM" id="SSF52954">
    <property type="entry name" value="Class II aaRS ABD-related"/>
    <property type="match status" value="1"/>
</dbReference>
<dbReference type="Proteomes" id="UP000217944">
    <property type="component" value="Unassembled WGS sequence"/>
</dbReference>
<dbReference type="NCBIfam" id="TIGR00409">
    <property type="entry name" value="proS_fam_II"/>
    <property type="match status" value="1"/>
</dbReference>
<dbReference type="InterPro" id="IPR002316">
    <property type="entry name" value="Pro-tRNA-ligase_IIa"/>
</dbReference>
<dbReference type="CDD" id="cd04334">
    <property type="entry name" value="ProRS-INS"/>
    <property type="match status" value="1"/>
</dbReference>
<dbReference type="FunFam" id="3.30.930.10:FF:000066">
    <property type="entry name" value="Proline--tRNA ligase"/>
    <property type="match status" value="1"/>
</dbReference>
<dbReference type="RefSeq" id="WP_096260042.1">
    <property type="nucleotide sequence ID" value="NZ_BDME01000006.1"/>
</dbReference>
<dbReference type="PROSITE" id="PS50862">
    <property type="entry name" value="AA_TRNA_LIGASE_II"/>
    <property type="match status" value="1"/>
</dbReference>
<dbReference type="NCBIfam" id="NF006625">
    <property type="entry name" value="PRK09194.1"/>
    <property type="match status" value="1"/>
</dbReference>
<dbReference type="GO" id="GO:0002161">
    <property type="term" value="F:aminoacyl-tRNA deacylase activity"/>
    <property type="evidence" value="ECO:0007669"/>
    <property type="project" value="InterPro"/>
</dbReference>
<dbReference type="InterPro" id="IPR023717">
    <property type="entry name" value="Pro-tRNA-Synthase_IIa_type1"/>
</dbReference>
<dbReference type="GO" id="GO:0004827">
    <property type="term" value="F:proline-tRNA ligase activity"/>
    <property type="evidence" value="ECO:0007669"/>
    <property type="project" value="UniProtKB-UniRule"/>
</dbReference>
<keyword evidence="8 12" id="KW-0030">Aminoacyl-tRNA synthetase</keyword>
<keyword evidence="3 12" id="KW-0963">Cytoplasm</keyword>
<dbReference type="EMBL" id="BDME01000006">
    <property type="protein sequence ID" value="GAX88214.1"/>
    <property type="molecule type" value="Genomic_DNA"/>
</dbReference>
<evidence type="ECO:0000256" key="7">
    <source>
        <dbReference type="ARBA" id="ARBA00022917"/>
    </source>
</evidence>
<gene>
    <name evidence="12" type="primary">proS</name>
    <name evidence="14" type="ORF">LNAT_P1509</name>
</gene>
<accession>A0A292YHU6</accession>
<evidence type="ECO:0000259" key="13">
    <source>
        <dbReference type="PROSITE" id="PS50862"/>
    </source>
</evidence>
<dbReference type="GO" id="GO:0005524">
    <property type="term" value="F:ATP binding"/>
    <property type="evidence" value="ECO:0007669"/>
    <property type="project" value="UniProtKB-UniRule"/>
</dbReference>
<name>A0A292YHU6_9BACT</name>
<dbReference type="Gene3D" id="3.40.50.800">
    <property type="entry name" value="Anticodon-binding domain"/>
    <property type="match status" value="1"/>
</dbReference>
<evidence type="ECO:0000256" key="6">
    <source>
        <dbReference type="ARBA" id="ARBA00022840"/>
    </source>
</evidence>
<comment type="similarity">
    <text evidence="11 12">Belongs to the class-II aminoacyl-tRNA synthetase family. ProS type 1 subfamily.</text>
</comment>
<comment type="subcellular location">
    <subcellularLocation>
        <location evidence="1 12">Cytoplasm</location>
    </subcellularLocation>
</comment>
<proteinExistence type="inferred from homology"/>
<evidence type="ECO:0000256" key="11">
    <source>
        <dbReference type="ARBA" id="ARBA00060755"/>
    </source>
</evidence>
<evidence type="ECO:0000256" key="3">
    <source>
        <dbReference type="ARBA" id="ARBA00022490"/>
    </source>
</evidence>
<evidence type="ECO:0000313" key="15">
    <source>
        <dbReference type="Proteomes" id="UP000217944"/>
    </source>
</evidence>
<reference evidence="14 15" key="1">
    <citation type="journal article" date="2017" name="Syst. Appl. Microbiol.">
        <title>Lebetimonas natsushimae sp. nov., a novel strictly anaerobic, moderately thermophilic chemoautotroph isolated from a deep-sea hydrothermal vent polychaete nest in the Mid-Okinawa Trough.</title>
        <authorList>
            <person name="Nagata R."/>
            <person name="Takaki Y."/>
            <person name="Tame A."/>
            <person name="Nunoura T."/>
            <person name="Muto H."/>
            <person name="Mino S."/>
            <person name="Sawayama S."/>
            <person name="Takai K."/>
            <person name="Nakagawa S."/>
        </authorList>
    </citation>
    <scope>NUCLEOTIDE SEQUENCE [LARGE SCALE GENOMIC DNA]</scope>
    <source>
        <strain evidence="14 15">HS1857</strain>
    </source>
</reference>
<evidence type="ECO:0000256" key="1">
    <source>
        <dbReference type="ARBA" id="ARBA00004496"/>
    </source>
</evidence>
<dbReference type="GO" id="GO:0006433">
    <property type="term" value="P:prolyl-tRNA aminoacylation"/>
    <property type="evidence" value="ECO:0007669"/>
    <property type="project" value="UniProtKB-UniRule"/>
</dbReference>
<comment type="catalytic activity">
    <reaction evidence="9 12">
        <text>tRNA(Pro) + L-proline + ATP = L-prolyl-tRNA(Pro) + AMP + diphosphate</text>
        <dbReference type="Rhea" id="RHEA:14305"/>
        <dbReference type="Rhea" id="RHEA-COMP:9700"/>
        <dbReference type="Rhea" id="RHEA-COMP:9702"/>
        <dbReference type="ChEBI" id="CHEBI:30616"/>
        <dbReference type="ChEBI" id="CHEBI:33019"/>
        <dbReference type="ChEBI" id="CHEBI:60039"/>
        <dbReference type="ChEBI" id="CHEBI:78442"/>
        <dbReference type="ChEBI" id="CHEBI:78532"/>
        <dbReference type="ChEBI" id="CHEBI:456215"/>
        <dbReference type="EC" id="6.1.1.15"/>
    </reaction>
</comment>
<keyword evidence="7 12" id="KW-0648">Protein biosynthesis</keyword>
<protein>
    <recommendedName>
        <fullName evidence="12">Proline--tRNA ligase</fullName>
        <ecNumber evidence="12">6.1.1.15</ecNumber>
    </recommendedName>
    <alternativeName>
        <fullName evidence="12">Prolyl-tRNA synthetase</fullName>
        <shortName evidence="12">ProRS</shortName>
    </alternativeName>
</protein>
<evidence type="ECO:0000256" key="8">
    <source>
        <dbReference type="ARBA" id="ARBA00023146"/>
    </source>
</evidence>
<keyword evidence="6 12" id="KW-0067">ATP-binding</keyword>
<evidence type="ECO:0000256" key="12">
    <source>
        <dbReference type="HAMAP-Rule" id="MF_01569"/>
    </source>
</evidence>
<dbReference type="GO" id="GO:0005829">
    <property type="term" value="C:cytosol"/>
    <property type="evidence" value="ECO:0007669"/>
    <property type="project" value="TreeGrafter"/>
</dbReference>
<evidence type="ECO:0000256" key="5">
    <source>
        <dbReference type="ARBA" id="ARBA00022741"/>
    </source>
</evidence>
<dbReference type="Gene3D" id="3.30.930.10">
    <property type="entry name" value="Bira Bifunctional Protein, Domain 2"/>
    <property type="match status" value="2"/>
</dbReference>
<dbReference type="OrthoDB" id="9809052at2"/>
<evidence type="ECO:0000256" key="4">
    <source>
        <dbReference type="ARBA" id="ARBA00022598"/>
    </source>
</evidence>
<dbReference type="InterPro" id="IPR050062">
    <property type="entry name" value="Pro-tRNA_synthetase"/>
</dbReference>
<dbReference type="InterPro" id="IPR036754">
    <property type="entry name" value="YbaK/aa-tRNA-synt-asso_dom_sf"/>
</dbReference>
<sequence length="575" mass="64818">MRWSRFFLYTLKETPKDAVTPSHIYLVRGGYIKQVAAGIYDFTPIGKMVLDNIRAIIKEEMDKAGAQEVMLSFITPYELWEETGRAKKYGDELLRIEDRKGQKFVLSPTNEESVVDLVRNYVKSYKQLPVNLYQINLKFRDEARPRFGLLRGREFIMKDAYSFHATRDDLDREFNLMQETYEKIFSKMGLDFRVVEADSGAIGGTGSREFMVLANTGEDDIVVCSECNYAANIEVAKRNHIKKENPVKTQEIEEIYTPDIKTIDEVSKFTETPKDFIVKAVVKKAVFDNGEEEIVVFFLRGNDELEETKAKNAVGAIDLVDASEEEIEKAGLIPGYIGPFGLPSNIKYIIDDDLRMAEELVCGANKKDYHIKGAGLLDANLLGNLTIYRDIAKVKEGDLCPKCGAPLKITKGIEVGHIFKLGTAYSEPMNATFLDENGKAKPFIMGCYGIGVSRLIAAAIEQNHDDRGIIWPKEIAPFVVDIIVGDVKKTDQVEFAEKLYEDLVNAGVKTILDDRTERFGPKIADFELVGFPVGVIVGKKLKNGKVEVRDRKTGEKFEVDKDVVFEKVMELINKD</sequence>
<dbReference type="InterPro" id="IPR033730">
    <property type="entry name" value="ProRS_core_prok"/>
</dbReference>
<comment type="domain">
    <text evidence="12">Consists of three domains: the N-terminal catalytic domain, the editing domain and the C-terminal anticodon-binding domain.</text>
</comment>
<dbReference type="InterPro" id="IPR036621">
    <property type="entry name" value="Anticodon-bd_dom_sf"/>
</dbReference>
<dbReference type="InterPro" id="IPR045864">
    <property type="entry name" value="aa-tRNA-synth_II/BPL/LPL"/>
</dbReference>
<organism evidence="14 15">
    <name type="scientific">Lebetimonas natsushimae</name>
    <dbReference type="NCBI Taxonomy" id="1936991"/>
    <lineage>
        <taxon>Bacteria</taxon>
        <taxon>Pseudomonadati</taxon>
        <taxon>Campylobacterota</taxon>
        <taxon>Epsilonproteobacteria</taxon>
        <taxon>Nautiliales</taxon>
        <taxon>Nautiliaceae</taxon>
        <taxon>Lebetimonas</taxon>
    </lineage>
</organism>
<dbReference type="SUPFAM" id="SSF55681">
    <property type="entry name" value="Class II aaRS and biotin synthetases"/>
    <property type="match status" value="1"/>
</dbReference>
<dbReference type="InterPro" id="IPR044140">
    <property type="entry name" value="ProRS_anticodon_short"/>
</dbReference>
<feature type="domain" description="Aminoacyl-transfer RNA synthetases class-II family profile" evidence="13">
    <location>
        <begin position="33"/>
        <end position="472"/>
    </location>
</feature>
<dbReference type="PANTHER" id="PTHR42753:SF2">
    <property type="entry name" value="PROLINE--TRNA LIGASE"/>
    <property type="match status" value="1"/>
</dbReference>
<dbReference type="HAMAP" id="MF_01569">
    <property type="entry name" value="Pro_tRNA_synth_type1"/>
    <property type="match status" value="1"/>
</dbReference>
<comment type="subunit">
    <text evidence="2 12">Homodimer.</text>
</comment>
<dbReference type="AlphaFoldDB" id="A0A292YHU6"/>
<dbReference type="FunFam" id="3.30.930.10:FF:000065">
    <property type="entry name" value="Proline--tRNA ligase"/>
    <property type="match status" value="1"/>
</dbReference>
<dbReference type="PANTHER" id="PTHR42753">
    <property type="entry name" value="MITOCHONDRIAL RIBOSOME PROTEIN L39/PROLYL-TRNA LIGASE FAMILY MEMBER"/>
    <property type="match status" value="1"/>
</dbReference>